<dbReference type="SMART" id="SM00490">
    <property type="entry name" value="HELICc"/>
    <property type="match status" value="1"/>
</dbReference>
<feature type="compositionally biased region" description="Acidic residues" evidence="12">
    <location>
        <begin position="448"/>
        <end position="464"/>
    </location>
</feature>
<dbReference type="FunFam" id="3.40.50.300:FF:000284">
    <property type="entry name" value="probable ATP-dependent RNA helicase YTHDC2"/>
    <property type="match status" value="1"/>
</dbReference>
<dbReference type="OrthoDB" id="5600252at2759"/>
<evidence type="ECO:0000256" key="9">
    <source>
        <dbReference type="ARBA" id="ARBA00022840"/>
    </source>
</evidence>
<dbReference type="Proteomes" id="UP000618051">
    <property type="component" value="Unassembled WGS sequence"/>
</dbReference>
<reference evidence="17" key="1">
    <citation type="submission" date="2020-10" db="EMBL/GenBank/DDBJ databases">
        <title>Feather gene expression reveals the developmental basis of iridescence in African starlings.</title>
        <authorList>
            <person name="Rubenstein D.R."/>
        </authorList>
    </citation>
    <scope>NUCLEOTIDE SEQUENCE</scope>
    <source>
        <strain evidence="17">SS15</strain>
        <tissue evidence="17">Liver</tissue>
    </source>
</reference>
<dbReference type="SMART" id="SM00847">
    <property type="entry name" value="HA2"/>
    <property type="match status" value="1"/>
</dbReference>
<evidence type="ECO:0000256" key="11">
    <source>
        <dbReference type="PROSITE-ProRule" id="PRU00723"/>
    </source>
</evidence>
<dbReference type="EC" id="3.6.4.13" evidence="2"/>
<feature type="compositionally biased region" description="Polar residues" evidence="12">
    <location>
        <begin position="429"/>
        <end position="446"/>
    </location>
</feature>
<dbReference type="PROSITE" id="PS50103">
    <property type="entry name" value="ZF_C3H1"/>
    <property type="match status" value="1"/>
</dbReference>
<dbReference type="CDD" id="cd17985">
    <property type="entry name" value="DEXHc_DHX57"/>
    <property type="match status" value="1"/>
</dbReference>
<evidence type="ECO:0000256" key="7">
    <source>
        <dbReference type="ARBA" id="ARBA00022806"/>
    </source>
</evidence>
<dbReference type="InterPro" id="IPR016135">
    <property type="entry name" value="UBQ-conjugating_enzyme/RWD"/>
</dbReference>
<dbReference type="Pfam" id="PF04408">
    <property type="entry name" value="WHD_HA2"/>
    <property type="match status" value="1"/>
</dbReference>
<dbReference type="Pfam" id="PF07717">
    <property type="entry name" value="OB_NTP_bind"/>
    <property type="match status" value="1"/>
</dbReference>
<dbReference type="InterPro" id="IPR036855">
    <property type="entry name" value="Znf_CCCH_sf"/>
</dbReference>
<evidence type="ECO:0000313" key="18">
    <source>
        <dbReference type="EMBL" id="KAI1240442.1"/>
    </source>
</evidence>
<dbReference type="Pfam" id="PF21010">
    <property type="entry name" value="HA2_C"/>
    <property type="match status" value="1"/>
</dbReference>
<keyword evidence="19" id="KW-1185">Reference proteome</keyword>
<reference evidence="18" key="3">
    <citation type="submission" date="2022-01" db="EMBL/GenBank/DDBJ databases">
        <authorList>
            <person name="Rubenstein D.R."/>
        </authorList>
    </citation>
    <scope>NUCLEOTIDE SEQUENCE</scope>
    <source>
        <strain evidence="18">SS15</strain>
        <tissue evidence="18">Liver</tissue>
    </source>
</reference>
<proteinExistence type="inferred from homology"/>
<dbReference type="InterPro" id="IPR007502">
    <property type="entry name" value="Helicase-assoc_dom"/>
</dbReference>
<keyword evidence="9" id="KW-0067">ATP-binding</keyword>
<name>A0A835NGI8_9PASS</name>
<dbReference type="InterPro" id="IPR059023">
    <property type="entry name" value="RNA_hel_CTD"/>
</dbReference>
<feature type="non-terminal residue" evidence="17">
    <location>
        <position position="1512"/>
    </location>
</feature>
<evidence type="ECO:0000256" key="8">
    <source>
        <dbReference type="ARBA" id="ARBA00022833"/>
    </source>
</evidence>
<dbReference type="GO" id="GO:0003724">
    <property type="term" value="F:RNA helicase activity"/>
    <property type="evidence" value="ECO:0007669"/>
    <property type="project" value="UniProtKB-EC"/>
</dbReference>
<dbReference type="EMBL" id="JADDUC020000003">
    <property type="protein sequence ID" value="KAI1240442.1"/>
    <property type="molecule type" value="Genomic_DNA"/>
</dbReference>
<dbReference type="InterPro" id="IPR014001">
    <property type="entry name" value="Helicase_ATP-bd"/>
</dbReference>
<feature type="domain" description="Helicase C-terminal" evidence="16">
    <location>
        <begin position="805"/>
        <end position="991"/>
    </location>
</feature>
<feature type="region of interest" description="Disordered" evidence="12">
    <location>
        <begin position="423"/>
        <end position="466"/>
    </location>
</feature>
<dbReference type="GO" id="GO:0016787">
    <property type="term" value="F:hydrolase activity"/>
    <property type="evidence" value="ECO:0007669"/>
    <property type="project" value="UniProtKB-KW"/>
</dbReference>
<evidence type="ECO:0000313" key="17">
    <source>
        <dbReference type="EMBL" id="KAG0114774.1"/>
    </source>
</evidence>
<evidence type="ECO:0000256" key="5">
    <source>
        <dbReference type="ARBA" id="ARBA00022771"/>
    </source>
</evidence>
<dbReference type="InterPro" id="IPR000571">
    <property type="entry name" value="Znf_CCCH"/>
</dbReference>
<evidence type="ECO:0000256" key="12">
    <source>
        <dbReference type="SAM" id="MobiDB-lite"/>
    </source>
</evidence>
<evidence type="ECO:0000313" key="19">
    <source>
        <dbReference type="Proteomes" id="UP000618051"/>
    </source>
</evidence>
<comment type="caution">
    <text evidence="17">The sequence shown here is derived from an EMBL/GenBank/DDBJ whole genome shotgun (WGS) entry which is preliminary data.</text>
</comment>
<dbReference type="InterPro" id="IPR027417">
    <property type="entry name" value="P-loop_NTPase"/>
</dbReference>
<feature type="region of interest" description="Disordered" evidence="12">
    <location>
        <begin position="64"/>
        <end position="84"/>
    </location>
</feature>
<evidence type="ECO:0000256" key="3">
    <source>
        <dbReference type="ARBA" id="ARBA00022723"/>
    </source>
</evidence>
<protein>
    <recommendedName>
        <fullName evidence="2">RNA helicase</fullName>
        <ecNumber evidence="2">3.6.4.13</ecNumber>
    </recommendedName>
</protein>
<dbReference type="InterPro" id="IPR048333">
    <property type="entry name" value="HA2_WH"/>
</dbReference>
<keyword evidence="4" id="KW-0547">Nucleotide-binding</keyword>
<keyword evidence="3 11" id="KW-0479">Metal-binding</keyword>
<keyword evidence="6" id="KW-0378">Hydrolase</keyword>
<evidence type="ECO:0000259" key="14">
    <source>
        <dbReference type="PROSITE" id="PS50103"/>
    </source>
</evidence>
<feature type="compositionally biased region" description="Gly residues" evidence="12">
    <location>
        <begin position="15"/>
        <end position="32"/>
    </location>
</feature>
<dbReference type="CDD" id="cd14317">
    <property type="entry name" value="UBA_DHX57"/>
    <property type="match status" value="1"/>
</dbReference>
<dbReference type="FunFam" id="1.20.120.1080:FF:000002">
    <property type="entry name" value="Putative ATP-dependent RNA helicase DHX36"/>
    <property type="match status" value="1"/>
</dbReference>
<evidence type="ECO:0000256" key="6">
    <source>
        <dbReference type="ARBA" id="ARBA00022801"/>
    </source>
</evidence>
<evidence type="ECO:0000256" key="1">
    <source>
        <dbReference type="ARBA" id="ARBA00008792"/>
    </source>
</evidence>
<dbReference type="GO" id="GO:0005524">
    <property type="term" value="F:ATP binding"/>
    <property type="evidence" value="ECO:0007669"/>
    <property type="project" value="UniProtKB-KW"/>
</dbReference>
<dbReference type="PANTHER" id="PTHR18934">
    <property type="entry name" value="ATP-DEPENDENT RNA HELICASE"/>
    <property type="match status" value="1"/>
</dbReference>
<dbReference type="InterPro" id="IPR015940">
    <property type="entry name" value="UBA"/>
</dbReference>
<feature type="non-terminal residue" evidence="17">
    <location>
        <position position="1"/>
    </location>
</feature>
<dbReference type="Pfam" id="PF26026">
    <property type="entry name" value="RNA_hel_CTD"/>
    <property type="match status" value="1"/>
</dbReference>
<dbReference type="CDD" id="cd18791">
    <property type="entry name" value="SF2_C_RHA"/>
    <property type="match status" value="1"/>
</dbReference>
<dbReference type="SUPFAM" id="SSF52540">
    <property type="entry name" value="P-loop containing nucleoside triphosphate hydrolases"/>
    <property type="match status" value="1"/>
</dbReference>
<keyword evidence="5 11" id="KW-0863">Zinc-finger</keyword>
<dbReference type="PROSITE" id="PS51194">
    <property type="entry name" value="HELICASE_CTER"/>
    <property type="match status" value="1"/>
</dbReference>
<dbReference type="InterPro" id="IPR042615">
    <property type="entry name" value="DHX57_UBA"/>
</dbReference>
<comment type="similarity">
    <text evidence="1">Belongs to the DEAD box helicase family. DEAH subfamily.</text>
</comment>
<dbReference type="InterPro" id="IPR011545">
    <property type="entry name" value="DEAD/DEAH_box_helicase_dom"/>
</dbReference>
<evidence type="ECO:0000259" key="13">
    <source>
        <dbReference type="PROSITE" id="PS50030"/>
    </source>
</evidence>
<dbReference type="GO" id="GO:0003723">
    <property type="term" value="F:RNA binding"/>
    <property type="evidence" value="ECO:0007669"/>
    <property type="project" value="TreeGrafter"/>
</dbReference>
<comment type="catalytic activity">
    <reaction evidence="10">
        <text>ATP + H2O = ADP + phosphate + H(+)</text>
        <dbReference type="Rhea" id="RHEA:13065"/>
        <dbReference type="ChEBI" id="CHEBI:15377"/>
        <dbReference type="ChEBI" id="CHEBI:15378"/>
        <dbReference type="ChEBI" id="CHEBI:30616"/>
        <dbReference type="ChEBI" id="CHEBI:43474"/>
        <dbReference type="ChEBI" id="CHEBI:456216"/>
        <dbReference type="EC" id="3.6.4.13"/>
    </reaction>
</comment>
<organism evidence="17">
    <name type="scientific">Lamprotornis superbus</name>
    <dbReference type="NCBI Taxonomy" id="245042"/>
    <lineage>
        <taxon>Eukaryota</taxon>
        <taxon>Metazoa</taxon>
        <taxon>Chordata</taxon>
        <taxon>Craniata</taxon>
        <taxon>Vertebrata</taxon>
        <taxon>Euteleostomi</taxon>
        <taxon>Archelosauria</taxon>
        <taxon>Archosauria</taxon>
        <taxon>Dinosauria</taxon>
        <taxon>Saurischia</taxon>
        <taxon>Theropoda</taxon>
        <taxon>Coelurosauria</taxon>
        <taxon>Aves</taxon>
        <taxon>Neognathae</taxon>
        <taxon>Neoaves</taxon>
        <taxon>Telluraves</taxon>
        <taxon>Australaves</taxon>
        <taxon>Passeriformes</taxon>
        <taxon>Sturnidae</taxon>
        <taxon>Lamprotornis</taxon>
    </lineage>
</organism>
<dbReference type="Gene3D" id="3.40.50.300">
    <property type="entry name" value="P-loop containing nucleotide triphosphate hydrolases"/>
    <property type="match status" value="3"/>
</dbReference>
<sequence length="1512" mass="171812">QGNMSWAGRKRGKPNRGGGRGKGGGGKQGGSSGHSNKSQLGGNRKCSTKFWDDGDDFCLFEEPRLESRSSVPARRGGQMKQRPEARMPLQTIRMTSENQRKVKELLQQLQGQELAPESVVAGEDDDEPDYLNDEQCWSTEQEASDVMPRLSAEPVEHRIVDSEVSSFAVHKLSRYGFDCERCRAVLRSCNGNIGASLEYLLLQCFSERYGEKMQVSAAAAEASQEECLEQRQEEAFALWSIYGEKFVERIKNRVWTFSLELDYLAHRLSKSKQNSTRDTAKEISKEICKFYCRGGCRFGSKCRFRHEFPPNHPLNASKSSVDDAHLRHNDGPIYELEVRFPDENKYPLQAPLVAFYSTDENLPLACRLHIAEFLFGMALAAAESHEPVVYTLVTCLEDEHEISELLSNTQHKFSVPPMSLLAAPPVKPQTENTPASNQQAEASTVSEPQEEEVVVEEEEEEEEPGQVVVENESYVNLKKKLSKKYDVQAKSLYNENVKICMQFQQKKSSRHFQSMLYERQKLPAWQERENILGLLESHQVLVVSGMTGCGKTTQIPQFILDASLQGSPSRVANIICTQPRRISAISVAERVAKERTEKIGLTVGYQIRLESVKSSATRLLYCTTGVLLRRLEGDLTLQGVTHVIVDEVHERTEESDFLLLVLKDIMVQRPDLRIIMMSATLNAELFSQYFHSCPIINIPGRTFPVDQFFLEDVIAMTRYVLEGSSPYRRKVKQEQNERHRRTAFEEVEEDLRHAGLLETTDTVVRDSDPDQKLTLKQLLTRYKGVSKAVLKTMSVMDLDKVNLELIEALLEWIVAGRHSYPPGAVLIFLPGLAEIKMLYEQLQTNALFNNRHSKRCVVYPLHSSLSSEEQQSVFLRPPVGVTKIIISTNIAETSVTIDDVVYANALQRKGRAGRVASGVCFHLFSSHHYNHQLVKQQLPEIQRVPLEQLCLRIKMLEMFSEQSLHSVLSRLIEPPRTESLQASKVRLRDLGALTPDEKLTPLGYHLASLPVDVRIGKLMLFGTIFRCLDPALTIAASLAFKSPFVSPWDKREEANKKKLEFAVGNSDYLALLQAYKGWRLSIKEGSQASYNYCRENFLSGRVLQEIASLKRQFAELLSGIGFVKEGLRARDIEKWSQGGDGVLDATGEEANSNAENMKLISAMLCAALYPNVVQVKKLEGKYQKTSTGAVKMQPKAEELKFVTKNDGYVHIHPSSVNYQKRQRRPVRQRQEKQCDSDQAAVSLSQTRHFESPYLVYHEKIKTSRVFIRDCSMVSVYPLVLLGGGQVHIQLLKGDFVISLDDGWIQFVAASHQVAELVKELRCELDQLLQDKIKNPSMDLCMCPRGSQIIGMIVKLVTTQQIPQGKKKKKKLYTTTTKQHTKTYWFELKQVPHLLRGHTTERDLERDLDLDLEKKRTTITCFIENQTGTYAVRMTCIYEETSTWTCGRKLTWTCKIKYFAQQLQERKEGPPEEGVGMKTEKAEPYLLPRLRLRDREYLLPRDLERDLDRDLGL</sequence>
<dbReference type="Pfam" id="PF00270">
    <property type="entry name" value="DEAD"/>
    <property type="match status" value="1"/>
</dbReference>
<dbReference type="SMART" id="SM00165">
    <property type="entry name" value="UBA"/>
    <property type="match status" value="1"/>
</dbReference>
<evidence type="ECO:0000259" key="16">
    <source>
        <dbReference type="PROSITE" id="PS51194"/>
    </source>
</evidence>
<dbReference type="Gene3D" id="3.10.110.10">
    <property type="entry name" value="Ubiquitin Conjugating Enzyme"/>
    <property type="match status" value="1"/>
</dbReference>
<keyword evidence="7 17" id="KW-0347">Helicase</keyword>
<dbReference type="PANTHER" id="PTHR18934:SF145">
    <property type="entry name" value="ATP-DEPENDENT RNA HELICASE DHX57-RELATED"/>
    <property type="match status" value="1"/>
</dbReference>
<dbReference type="Gene3D" id="1.20.120.1080">
    <property type="match status" value="1"/>
</dbReference>
<feature type="domain" description="UBA" evidence="13">
    <location>
        <begin position="159"/>
        <end position="203"/>
    </location>
</feature>
<dbReference type="InterPro" id="IPR006575">
    <property type="entry name" value="RWD_dom"/>
</dbReference>
<dbReference type="Pfam" id="PF00271">
    <property type="entry name" value="Helicase_C"/>
    <property type="match status" value="1"/>
</dbReference>
<keyword evidence="8 11" id="KW-0862">Zinc</keyword>
<accession>A0A835NGI8</accession>
<evidence type="ECO:0000256" key="4">
    <source>
        <dbReference type="ARBA" id="ARBA00022741"/>
    </source>
</evidence>
<dbReference type="Pfam" id="PF05773">
    <property type="entry name" value="RWD"/>
    <property type="match status" value="1"/>
</dbReference>
<dbReference type="PROSITE" id="PS51192">
    <property type="entry name" value="HELICASE_ATP_BIND_1"/>
    <property type="match status" value="1"/>
</dbReference>
<reference evidence="18 19" key="2">
    <citation type="journal article" date="2021" name="J. Hered.">
        <title>Feather Gene Expression Elucidates the Developmental Basis of Plumage Iridescence in African Starlings.</title>
        <authorList>
            <person name="Rubenstein D.R."/>
            <person name="Corvelo A."/>
            <person name="MacManes M.D."/>
            <person name="Maia R."/>
            <person name="Narzisi G."/>
            <person name="Rousaki A."/>
            <person name="Vandenabeele P."/>
            <person name="Shawkey M.D."/>
            <person name="Solomon J."/>
        </authorList>
    </citation>
    <scope>NUCLEOTIDE SEQUENCE [LARGE SCALE GENOMIC DNA]</scope>
    <source>
        <strain evidence="18">SS15</strain>
    </source>
</reference>
<feature type="region of interest" description="Disordered" evidence="12">
    <location>
        <begin position="1"/>
        <end position="46"/>
    </location>
</feature>
<dbReference type="PROSITE" id="PS50030">
    <property type="entry name" value="UBA"/>
    <property type="match status" value="1"/>
</dbReference>
<feature type="zinc finger region" description="C3H1-type" evidence="11">
    <location>
        <begin position="282"/>
        <end position="309"/>
    </location>
</feature>
<dbReference type="InterPro" id="IPR009060">
    <property type="entry name" value="UBA-like_sf"/>
</dbReference>
<dbReference type="SUPFAM" id="SSF46934">
    <property type="entry name" value="UBA-like"/>
    <property type="match status" value="1"/>
</dbReference>
<dbReference type="InterPro" id="IPR001650">
    <property type="entry name" value="Helicase_C-like"/>
</dbReference>
<dbReference type="InterPro" id="IPR011709">
    <property type="entry name" value="DEAD-box_helicase_OB_fold"/>
</dbReference>
<dbReference type="SUPFAM" id="SSF90229">
    <property type="entry name" value="CCCH zinc finger"/>
    <property type="match status" value="1"/>
</dbReference>
<feature type="domain" description="Helicase ATP-binding" evidence="15">
    <location>
        <begin position="532"/>
        <end position="699"/>
    </location>
</feature>
<dbReference type="EMBL" id="JADDUC010000264">
    <property type="protein sequence ID" value="KAG0114774.1"/>
    <property type="molecule type" value="Genomic_DNA"/>
</dbReference>
<evidence type="ECO:0000256" key="10">
    <source>
        <dbReference type="ARBA" id="ARBA00047984"/>
    </source>
</evidence>
<gene>
    <name evidence="18" type="ORF">IHE44_0008865</name>
    <name evidence="17" type="ORF">IHE44_007236</name>
</gene>
<evidence type="ECO:0000259" key="15">
    <source>
        <dbReference type="PROSITE" id="PS51192"/>
    </source>
</evidence>
<dbReference type="SMART" id="SM00487">
    <property type="entry name" value="DEXDc"/>
    <property type="match status" value="1"/>
</dbReference>
<feature type="domain" description="C3H1-type" evidence="14">
    <location>
        <begin position="282"/>
        <end position="309"/>
    </location>
</feature>
<dbReference type="GO" id="GO:0008270">
    <property type="term" value="F:zinc ion binding"/>
    <property type="evidence" value="ECO:0007669"/>
    <property type="project" value="UniProtKB-KW"/>
</dbReference>
<evidence type="ECO:0000256" key="2">
    <source>
        <dbReference type="ARBA" id="ARBA00012552"/>
    </source>
</evidence>
<dbReference type="CDD" id="cd23825">
    <property type="entry name" value="RWD_DHX57"/>
    <property type="match status" value="1"/>
</dbReference>